<dbReference type="AlphaFoldDB" id="A0A823J5G9"/>
<name>A0A823J5G9_LISMN</name>
<comment type="caution">
    <text evidence="2">The sequence shown here is derived from an EMBL/GenBank/DDBJ whole genome shotgun (WGS) entry which is preliminary data.</text>
</comment>
<dbReference type="EMBL" id="AABEKN010000006">
    <property type="protein sequence ID" value="EAG9354867.1"/>
    <property type="molecule type" value="Genomic_DNA"/>
</dbReference>
<dbReference type="Proteomes" id="UP000524387">
    <property type="component" value="Unassembled WGS sequence"/>
</dbReference>
<evidence type="ECO:0000313" key="2">
    <source>
        <dbReference type="EMBL" id="EAG9354867.1"/>
    </source>
</evidence>
<evidence type="ECO:0000259" key="1">
    <source>
        <dbReference type="Pfam" id="PF05709"/>
    </source>
</evidence>
<reference evidence="2 3" key="1">
    <citation type="submission" date="2019-04" db="EMBL/GenBank/DDBJ databases">
        <authorList>
            <consortium name="GenomeTrakr network: Whole genome sequencing for foodborne pathogen traceback"/>
        </authorList>
    </citation>
    <scope>NUCLEOTIDE SEQUENCE [LARGE SCALE GENOMIC DNA]</scope>
    <source>
        <strain evidence="2 3">CFSAN072502</strain>
    </source>
</reference>
<sequence length="276" mass="31911">MKTWVDVIQKEGVTRLTDRWPLVFLNEQESDRDISDNAKSITGIDGVIPGTNVYAPFEKTFQFAIYARDSYDAKIIFREMRELLQVREPFFIRYEREPGHRFAVNRVKIEPPEFTKGSFKQGVINMTCNVYKGYAESLGTTMNPITFNQEIWAIGNKLLVYDDLIYTHTSKEFQIYNASSDKIDPRMRHQLDITIRCQGKPTLVNKTTGDIFVYSGVSLQMEDSLLISGVYPYRNSFHCGKDTNHGVITLAKGWNEFHVLGTSKHIISFDFPFLYR</sequence>
<gene>
    <name evidence="2" type="ORF">CW895_13800</name>
</gene>
<dbReference type="RefSeq" id="WP_070033956.1">
    <property type="nucleotide sequence ID" value="NZ_CP090057.1"/>
</dbReference>
<protein>
    <submittedName>
        <fullName evidence="2">Phage tail family protein</fullName>
    </submittedName>
</protein>
<dbReference type="InterPro" id="IPR008841">
    <property type="entry name" value="Siphovirus-type_tail_N"/>
</dbReference>
<proteinExistence type="predicted"/>
<evidence type="ECO:0000313" key="3">
    <source>
        <dbReference type="Proteomes" id="UP000524387"/>
    </source>
</evidence>
<dbReference type="Pfam" id="PF05709">
    <property type="entry name" value="Sipho_tail"/>
    <property type="match status" value="1"/>
</dbReference>
<organism evidence="2 3">
    <name type="scientific">Listeria monocytogenes</name>
    <dbReference type="NCBI Taxonomy" id="1639"/>
    <lineage>
        <taxon>Bacteria</taxon>
        <taxon>Bacillati</taxon>
        <taxon>Bacillota</taxon>
        <taxon>Bacilli</taxon>
        <taxon>Bacillales</taxon>
        <taxon>Listeriaceae</taxon>
        <taxon>Listeria</taxon>
    </lineage>
</organism>
<feature type="domain" description="Siphovirus-type tail component RIFT-related" evidence="1">
    <location>
        <begin position="30"/>
        <end position="128"/>
    </location>
</feature>
<accession>A0A823J5G9</accession>